<dbReference type="PROSITE" id="PS50943">
    <property type="entry name" value="HTH_CROC1"/>
    <property type="match status" value="1"/>
</dbReference>
<dbReference type="RefSeq" id="WP_268802476.1">
    <property type="nucleotide sequence ID" value="NZ_JAPRAW010000001.1"/>
</dbReference>
<feature type="transmembrane region" description="Helical" evidence="2">
    <location>
        <begin position="114"/>
        <end position="135"/>
    </location>
</feature>
<evidence type="ECO:0000256" key="2">
    <source>
        <dbReference type="SAM" id="Phobius"/>
    </source>
</evidence>
<comment type="caution">
    <text evidence="4">The sequence shown here is derived from an EMBL/GenBank/DDBJ whole genome shotgun (WGS) entry which is preliminary data.</text>
</comment>
<dbReference type="InterPro" id="IPR001387">
    <property type="entry name" value="Cro/C1-type_HTH"/>
</dbReference>
<dbReference type="PANTHER" id="PTHR46558:SF13">
    <property type="entry name" value="HTH-TYPE TRANSCRIPTIONAL REGULATOR IMMR"/>
    <property type="match status" value="1"/>
</dbReference>
<dbReference type="PANTHER" id="PTHR46558">
    <property type="entry name" value="TRACRIPTIONAL REGULATORY PROTEIN-RELATED-RELATED"/>
    <property type="match status" value="1"/>
</dbReference>
<evidence type="ECO:0000256" key="1">
    <source>
        <dbReference type="ARBA" id="ARBA00023125"/>
    </source>
</evidence>
<feature type="domain" description="HTH cro/C1-type" evidence="3">
    <location>
        <begin position="36"/>
        <end position="90"/>
    </location>
</feature>
<evidence type="ECO:0000313" key="5">
    <source>
        <dbReference type="Proteomes" id="UP001076974"/>
    </source>
</evidence>
<accession>A0AAJ1GBX2</accession>
<dbReference type="SUPFAM" id="SSF47413">
    <property type="entry name" value="lambda repressor-like DNA-binding domains"/>
    <property type="match status" value="1"/>
</dbReference>
<keyword evidence="2" id="KW-0812">Transmembrane</keyword>
<keyword evidence="2" id="KW-1133">Transmembrane helix</keyword>
<reference evidence="4" key="1">
    <citation type="submission" date="2022-11" db="EMBL/GenBank/DDBJ databases">
        <title>Temperate bacteriophages infecting mucin-degrading bacterium Ruminococcus gnavus from the human gut.</title>
        <authorList>
            <person name="Buttimer C."/>
        </authorList>
    </citation>
    <scope>NUCLEOTIDE SEQUENCE</scope>
    <source>
        <strain evidence="4">CCUG 52279</strain>
    </source>
</reference>
<dbReference type="EMBL" id="JAPRBD010000003">
    <property type="protein sequence ID" value="MCZ0689331.1"/>
    <property type="molecule type" value="Genomic_DNA"/>
</dbReference>
<evidence type="ECO:0000259" key="3">
    <source>
        <dbReference type="PROSITE" id="PS50943"/>
    </source>
</evidence>
<gene>
    <name evidence="4" type="ORF">OZZ16_05270</name>
</gene>
<protein>
    <submittedName>
        <fullName evidence="4">Helix-turn-helix transcriptional regulator</fullName>
    </submittedName>
</protein>
<keyword evidence="2" id="KW-0472">Membrane</keyword>
<dbReference type="InterPro" id="IPR010982">
    <property type="entry name" value="Lambda_DNA-bd_dom_sf"/>
</dbReference>
<dbReference type="Gene3D" id="1.10.260.40">
    <property type="entry name" value="lambda repressor-like DNA-binding domains"/>
    <property type="match status" value="1"/>
</dbReference>
<dbReference type="Proteomes" id="UP001076974">
    <property type="component" value="Unassembled WGS sequence"/>
</dbReference>
<proteinExistence type="predicted"/>
<evidence type="ECO:0000313" key="4">
    <source>
        <dbReference type="EMBL" id="MCZ0689331.1"/>
    </source>
</evidence>
<keyword evidence="1" id="KW-0238">DNA-binding</keyword>
<dbReference type="Pfam" id="PF01381">
    <property type="entry name" value="HTH_3"/>
    <property type="match status" value="1"/>
</dbReference>
<sequence>MTKIFCGCTGYLIDKSGEICDSAEERTDVMEIGVKLKEARIKSGLTQENVAEKIQVSRQTISNWENEKSFPDIVNVIKLSDLYNISLDQLLKGDEAMIEHLEKSTNIVKSNEKLIAAIIANVLLMILFILFNGLIIENHYLIMGSSILGITATCMLFYQIIKKL</sequence>
<organism evidence="4 5">
    <name type="scientific">Mediterraneibacter gnavus</name>
    <name type="common">Ruminococcus gnavus</name>
    <dbReference type="NCBI Taxonomy" id="33038"/>
    <lineage>
        <taxon>Bacteria</taxon>
        <taxon>Bacillati</taxon>
        <taxon>Bacillota</taxon>
        <taxon>Clostridia</taxon>
        <taxon>Lachnospirales</taxon>
        <taxon>Lachnospiraceae</taxon>
        <taxon>Mediterraneibacter</taxon>
    </lineage>
</organism>
<dbReference type="AlphaFoldDB" id="A0AAJ1GBX2"/>
<dbReference type="SMART" id="SM00530">
    <property type="entry name" value="HTH_XRE"/>
    <property type="match status" value="1"/>
</dbReference>
<name>A0AAJ1GBX2_MEDGN</name>
<dbReference type="CDD" id="cd00093">
    <property type="entry name" value="HTH_XRE"/>
    <property type="match status" value="1"/>
</dbReference>
<dbReference type="GO" id="GO:0003677">
    <property type="term" value="F:DNA binding"/>
    <property type="evidence" value="ECO:0007669"/>
    <property type="project" value="UniProtKB-KW"/>
</dbReference>
<feature type="transmembrane region" description="Helical" evidence="2">
    <location>
        <begin position="141"/>
        <end position="161"/>
    </location>
</feature>